<sequence>MSVKGDVATVPAKTCTPEDDALAEQWHRLMRDYSRMTCALDRALAAHELTSSEFEVLEQLVRARAADNDKVRMSDLAEHVHLSQSALSRLVARLEKDGLAVRSMCESDRRSVFTTITERGRERYDAARPTQRAVLRAESAECEMREYLCGDEAGSAGTAGR</sequence>
<dbReference type="InterPro" id="IPR036390">
    <property type="entry name" value="WH_DNA-bd_sf"/>
</dbReference>
<dbReference type="Proteomes" id="UP000582646">
    <property type="component" value="Unassembled WGS sequence"/>
</dbReference>
<dbReference type="GO" id="GO:0006950">
    <property type="term" value="P:response to stress"/>
    <property type="evidence" value="ECO:0007669"/>
    <property type="project" value="TreeGrafter"/>
</dbReference>
<evidence type="ECO:0000313" key="3">
    <source>
        <dbReference type="Proteomes" id="UP000582646"/>
    </source>
</evidence>
<dbReference type="PROSITE" id="PS50995">
    <property type="entry name" value="HTH_MARR_2"/>
    <property type="match status" value="1"/>
</dbReference>
<dbReference type="InterPro" id="IPR039422">
    <property type="entry name" value="MarR/SlyA-like"/>
</dbReference>
<dbReference type="PRINTS" id="PR00598">
    <property type="entry name" value="HTHMARR"/>
</dbReference>
<gene>
    <name evidence="2" type="ORF">HF999_21340</name>
</gene>
<feature type="domain" description="HTH marR-type" evidence="1">
    <location>
        <begin position="19"/>
        <end position="161"/>
    </location>
</feature>
<name>A0A846XB85_9ACTN</name>
<evidence type="ECO:0000259" key="1">
    <source>
        <dbReference type="PROSITE" id="PS50995"/>
    </source>
</evidence>
<dbReference type="InterPro" id="IPR000835">
    <property type="entry name" value="HTH_MarR-typ"/>
</dbReference>
<proteinExistence type="predicted"/>
<keyword evidence="3" id="KW-1185">Reference proteome</keyword>
<dbReference type="AlphaFoldDB" id="A0A846XB85"/>
<protein>
    <submittedName>
        <fullName evidence="2">MarR family transcriptional regulator</fullName>
    </submittedName>
</protein>
<comment type="caution">
    <text evidence="2">The sequence shown here is derived from an EMBL/GenBank/DDBJ whole genome shotgun (WGS) entry which is preliminary data.</text>
</comment>
<dbReference type="SMART" id="SM00347">
    <property type="entry name" value="HTH_MARR"/>
    <property type="match status" value="1"/>
</dbReference>
<dbReference type="RefSeq" id="WP_168547793.1">
    <property type="nucleotide sequence ID" value="NZ_BAAAKS010000032.1"/>
</dbReference>
<dbReference type="Gene3D" id="1.10.10.10">
    <property type="entry name" value="Winged helix-like DNA-binding domain superfamily/Winged helix DNA-binding domain"/>
    <property type="match status" value="1"/>
</dbReference>
<organism evidence="2 3">
    <name type="scientific">Tsukamurella spumae</name>
    <dbReference type="NCBI Taxonomy" id="44753"/>
    <lineage>
        <taxon>Bacteria</taxon>
        <taxon>Bacillati</taxon>
        <taxon>Actinomycetota</taxon>
        <taxon>Actinomycetes</taxon>
        <taxon>Mycobacteriales</taxon>
        <taxon>Tsukamurellaceae</taxon>
        <taxon>Tsukamurella</taxon>
    </lineage>
</organism>
<evidence type="ECO:0000313" key="2">
    <source>
        <dbReference type="EMBL" id="NKY20900.1"/>
    </source>
</evidence>
<dbReference type="Pfam" id="PF01047">
    <property type="entry name" value="MarR"/>
    <property type="match status" value="1"/>
</dbReference>
<dbReference type="SUPFAM" id="SSF46785">
    <property type="entry name" value="Winged helix' DNA-binding domain"/>
    <property type="match status" value="1"/>
</dbReference>
<dbReference type="PANTHER" id="PTHR33164">
    <property type="entry name" value="TRANSCRIPTIONAL REGULATOR, MARR FAMILY"/>
    <property type="match status" value="1"/>
</dbReference>
<dbReference type="EMBL" id="JAAXOQ010000049">
    <property type="protein sequence ID" value="NKY20900.1"/>
    <property type="molecule type" value="Genomic_DNA"/>
</dbReference>
<dbReference type="GO" id="GO:0003700">
    <property type="term" value="F:DNA-binding transcription factor activity"/>
    <property type="evidence" value="ECO:0007669"/>
    <property type="project" value="InterPro"/>
</dbReference>
<dbReference type="InterPro" id="IPR036388">
    <property type="entry name" value="WH-like_DNA-bd_sf"/>
</dbReference>
<accession>A0A846XB85</accession>
<dbReference type="PANTHER" id="PTHR33164:SF99">
    <property type="entry name" value="MARR FAMILY REGULATORY PROTEIN"/>
    <property type="match status" value="1"/>
</dbReference>
<reference evidence="2 3" key="1">
    <citation type="submission" date="2020-04" db="EMBL/GenBank/DDBJ databases">
        <title>MicrobeNet Type strains.</title>
        <authorList>
            <person name="Nicholson A.C."/>
        </authorList>
    </citation>
    <scope>NUCLEOTIDE SEQUENCE [LARGE SCALE GENOMIC DNA]</scope>
    <source>
        <strain evidence="2 3">DSM 44113</strain>
    </source>
</reference>